<reference evidence="2 3" key="1">
    <citation type="submission" date="2021-06" db="EMBL/GenBank/DDBJ databases">
        <title>44 bacteria genomes isolated from Dapeng, Shenzhen.</title>
        <authorList>
            <person name="Zheng W."/>
            <person name="Yu S."/>
            <person name="Huang Y."/>
        </authorList>
    </citation>
    <scope>NUCLEOTIDE SEQUENCE [LARGE SCALE GENOMIC DNA]</scope>
    <source>
        <strain evidence="2 3">DP5N14-6</strain>
    </source>
</reference>
<proteinExistence type="predicted"/>
<dbReference type="RefSeq" id="WP_222582959.1">
    <property type="nucleotide sequence ID" value="NZ_JAHVHP010000001.1"/>
</dbReference>
<evidence type="ECO:0000313" key="2">
    <source>
        <dbReference type="EMBL" id="MBY5949813.1"/>
    </source>
</evidence>
<dbReference type="Gene3D" id="3.30.70.100">
    <property type="match status" value="1"/>
</dbReference>
<sequence length="71" mass="8047">MKTLKFKTNINCNNCLSKVSPKLNEETKIESWEVDLNSDDRILTVNSESITNEEVFKTVLKAGFIAKPLES</sequence>
<dbReference type="InterPro" id="IPR006121">
    <property type="entry name" value="HMA_dom"/>
</dbReference>
<comment type="caution">
    <text evidence="2">The sequence shown here is derived from an EMBL/GenBank/DDBJ whole genome shotgun (WGS) entry which is preliminary data.</text>
</comment>
<protein>
    <recommendedName>
        <fullName evidence="1">HMA domain-containing protein</fullName>
    </recommendedName>
</protein>
<organism evidence="2 3">
    <name type="scientific">Algoriphagus marincola</name>
    <dbReference type="NCBI Taxonomy" id="264027"/>
    <lineage>
        <taxon>Bacteria</taxon>
        <taxon>Pseudomonadati</taxon>
        <taxon>Bacteroidota</taxon>
        <taxon>Cytophagia</taxon>
        <taxon>Cytophagales</taxon>
        <taxon>Cyclobacteriaceae</taxon>
        <taxon>Algoriphagus</taxon>
    </lineage>
</organism>
<name>A0ABS7N0H1_9BACT</name>
<accession>A0ABS7N0H1</accession>
<dbReference type="Proteomes" id="UP000766609">
    <property type="component" value="Unassembled WGS sequence"/>
</dbReference>
<dbReference type="PROSITE" id="PS50846">
    <property type="entry name" value="HMA_2"/>
    <property type="match status" value="1"/>
</dbReference>
<dbReference type="SUPFAM" id="SSF55008">
    <property type="entry name" value="HMA, heavy metal-associated domain"/>
    <property type="match status" value="1"/>
</dbReference>
<dbReference type="EMBL" id="JAHVHP010000001">
    <property type="protein sequence ID" value="MBY5949813.1"/>
    <property type="molecule type" value="Genomic_DNA"/>
</dbReference>
<keyword evidence="3" id="KW-1185">Reference proteome</keyword>
<evidence type="ECO:0000259" key="1">
    <source>
        <dbReference type="PROSITE" id="PS50846"/>
    </source>
</evidence>
<evidence type="ECO:0000313" key="3">
    <source>
        <dbReference type="Proteomes" id="UP000766609"/>
    </source>
</evidence>
<gene>
    <name evidence="2" type="ORF">KUV23_02450</name>
</gene>
<dbReference type="InterPro" id="IPR036163">
    <property type="entry name" value="HMA_dom_sf"/>
</dbReference>
<feature type="domain" description="HMA" evidence="1">
    <location>
        <begin position="1"/>
        <end position="67"/>
    </location>
</feature>